<evidence type="ECO:0000256" key="8">
    <source>
        <dbReference type="ARBA" id="ARBA00023315"/>
    </source>
</evidence>
<keyword evidence="6 9" id="KW-1133">Transmembrane helix</keyword>
<dbReference type="EMBL" id="WWEO01000043">
    <property type="protein sequence ID" value="NCD70772.1"/>
    <property type="molecule type" value="Genomic_DNA"/>
</dbReference>
<dbReference type="SUPFAM" id="SSF56317">
    <property type="entry name" value="Carbon-nitrogen hydrolase"/>
    <property type="match status" value="1"/>
</dbReference>
<protein>
    <recommendedName>
        <fullName evidence="10">CN hydrolase domain-containing protein</fullName>
    </recommendedName>
</protein>
<evidence type="ECO:0000256" key="1">
    <source>
        <dbReference type="ARBA" id="ARBA00004651"/>
    </source>
</evidence>
<organism evidence="11 12">
    <name type="scientific">Mucilaginibacter agri</name>
    <dbReference type="NCBI Taxonomy" id="2695265"/>
    <lineage>
        <taxon>Bacteria</taxon>
        <taxon>Pseudomonadati</taxon>
        <taxon>Bacteroidota</taxon>
        <taxon>Sphingobacteriia</taxon>
        <taxon>Sphingobacteriales</taxon>
        <taxon>Sphingobacteriaceae</taxon>
        <taxon>Mucilaginibacter</taxon>
    </lineage>
</organism>
<dbReference type="Gene3D" id="3.60.110.10">
    <property type="entry name" value="Carbon-nitrogen hydrolase"/>
    <property type="match status" value="1"/>
</dbReference>
<evidence type="ECO:0000259" key="10">
    <source>
        <dbReference type="PROSITE" id="PS50263"/>
    </source>
</evidence>
<comment type="similarity">
    <text evidence="2">Belongs to the CN hydrolase family. Apolipoprotein N-acyltransferase subfamily.</text>
</comment>
<feature type="transmembrane region" description="Helical" evidence="9">
    <location>
        <begin position="119"/>
        <end position="138"/>
    </location>
</feature>
<keyword evidence="4" id="KW-0808">Transferase</keyword>
<feature type="transmembrane region" description="Helical" evidence="9">
    <location>
        <begin position="158"/>
        <end position="186"/>
    </location>
</feature>
<keyword evidence="12" id="KW-1185">Reference proteome</keyword>
<feature type="domain" description="CN hydrolase" evidence="10">
    <location>
        <begin position="226"/>
        <end position="453"/>
    </location>
</feature>
<dbReference type="PANTHER" id="PTHR38686:SF1">
    <property type="entry name" value="APOLIPOPROTEIN N-ACYLTRANSFERASE"/>
    <property type="match status" value="1"/>
</dbReference>
<dbReference type="Pfam" id="PF00795">
    <property type="entry name" value="CN_hydrolase"/>
    <property type="match status" value="1"/>
</dbReference>
<evidence type="ECO:0000256" key="2">
    <source>
        <dbReference type="ARBA" id="ARBA00010065"/>
    </source>
</evidence>
<keyword evidence="7 9" id="KW-0472">Membrane</keyword>
<feature type="transmembrane region" description="Helical" evidence="9">
    <location>
        <begin position="198"/>
        <end position="215"/>
    </location>
</feature>
<evidence type="ECO:0000313" key="11">
    <source>
        <dbReference type="EMBL" id="NCD70772.1"/>
    </source>
</evidence>
<reference evidence="11" key="2">
    <citation type="submission" date="2020-10" db="EMBL/GenBank/DDBJ databases">
        <title>Mucilaginibacter sp. nov., isolated from soil.</title>
        <authorList>
            <person name="Jeon C.O."/>
        </authorList>
    </citation>
    <scope>NUCLEOTIDE SEQUENCE</scope>
    <source>
        <strain evidence="11">R11</strain>
    </source>
</reference>
<name>A0A965ZJB5_9SPHI</name>
<sequence length="501" mass="55443">MKAQAIDNQTTGQGVEPLWVIGSILLSGLSWYFSIGLNGNFWLLFWLAPVPVLLVSLKSNGKVAFFAAFVAYLIGRLSWYAYLERVATTIPAIIFTLLLPLIFALIVCLARWCVLRLNAWYSVFAFPAIFTVFEYLFMQSSPHGTAASVAYTQMNCVPLIQIASVTGILGITFMALFIPSAITLVWLYRRERTIYKRILLVSAVLIGGVFLFGFIRSTKQTSSDNVPVGLVVLDEKAHSNSDNPGYQREKQVALAYEKQIDVLAAKGVKLILLPERSIGINPVWADSLQSILSAAAKRNHVYIIVGYTDKGKDRERNSAMVFDANGNIQVNYNKKYLVPVLESQFASGNKIGLFGFNGSRLGVAICKDLDFPDYIRQYGEAAPKVLFVPAWDFVVDDWLHSRMAILRSVENGFAQVRCARRGRLTINDAYGRVTFESSSANDKAASLIGAVPLKSGPTFYTRYGDWFGKLNVIAVVVMVAVGFAKSRAGKDKSRQPQTETA</sequence>
<keyword evidence="3" id="KW-1003">Cell membrane</keyword>
<dbReference type="InterPro" id="IPR004563">
    <property type="entry name" value="Apolipo_AcylTrfase"/>
</dbReference>
<dbReference type="GO" id="GO:0042158">
    <property type="term" value="P:lipoprotein biosynthetic process"/>
    <property type="evidence" value="ECO:0007669"/>
    <property type="project" value="InterPro"/>
</dbReference>
<feature type="transmembrane region" description="Helical" evidence="9">
    <location>
        <begin position="64"/>
        <end position="83"/>
    </location>
</feature>
<feature type="transmembrane region" description="Helical" evidence="9">
    <location>
        <begin position="41"/>
        <end position="57"/>
    </location>
</feature>
<evidence type="ECO:0000256" key="6">
    <source>
        <dbReference type="ARBA" id="ARBA00022989"/>
    </source>
</evidence>
<dbReference type="RefSeq" id="WP_166586724.1">
    <property type="nucleotide sequence ID" value="NZ_WWEO01000043.1"/>
</dbReference>
<keyword evidence="8" id="KW-0012">Acyltransferase</keyword>
<comment type="caution">
    <text evidence="11">The sequence shown here is derived from an EMBL/GenBank/DDBJ whole genome shotgun (WGS) entry which is preliminary data.</text>
</comment>
<evidence type="ECO:0000256" key="7">
    <source>
        <dbReference type="ARBA" id="ARBA00023136"/>
    </source>
</evidence>
<dbReference type="Proteomes" id="UP000638732">
    <property type="component" value="Unassembled WGS sequence"/>
</dbReference>
<feature type="transmembrane region" description="Helical" evidence="9">
    <location>
        <begin position="18"/>
        <end position="35"/>
    </location>
</feature>
<dbReference type="PANTHER" id="PTHR38686">
    <property type="entry name" value="APOLIPOPROTEIN N-ACYLTRANSFERASE"/>
    <property type="match status" value="1"/>
</dbReference>
<feature type="transmembrane region" description="Helical" evidence="9">
    <location>
        <begin position="89"/>
        <end position="112"/>
    </location>
</feature>
<dbReference type="InterPro" id="IPR045378">
    <property type="entry name" value="LNT_N"/>
</dbReference>
<dbReference type="GO" id="GO:0005886">
    <property type="term" value="C:plasma membrane"/>
    <property type="evidence" value="ECO:0007669"/>
    <property type="project" value="UniProtKB-SubCell"/>
</dbReference>
<dbReference type="Pfam" id="PF20154">
    <property type="entry name" value="LNT_N"/>
    <property type="match status" value="1"/>
</dbReference>
<evidence type="ECO:0000256" key="5">
    <source>
        <dbReference type="ARBA" id="ARBA00022692"/>
    </source>
</evidence>
<evidence type="ECO:0000256" key="3">
    <source>
        <dbReference type="ARBA" id="ARBA00022475"/>
    </source>
</evidence>
<dbReference type="GO" id="GO:0016410">
    <property type="term" value="F:N-acyltransferase activity"/>
    <property type="evidence" value="ECO:0007669"/>
    <property type="project" value="InterPro"/>
</dbReference>
<dbReference type="InterPro" id="IPR003010">
    <property type="entry name" value="C-N_Hydrolase"/>
</dbReference>
<evidence type="ECO:0000256" key="9">
    <source>
        <dbReference type="SAM" id="Phobius"/>
    </source>
</evidence>
<keyword evidence="5 9" id="KW-0812">Transmembrane</keyword>
<evidence type="ECO:0000256" key="4">
    <source>
        <dbReference type="ARBA" id="ARBA00022679"/>
    </source>
</evidence>
<dbReference type="InterPro" id="IPR036526">
    <property type="entry name" value="C-N_Hydrolase_sf"/>
</dbReference>
<comment type="subcellular location">
    <subcellularLocation>
        <location evidence="1">Cell membrane</location>
        <topology evidence="1">Multi-pass membrane protein</topology>
    </subcellularLocation>
</comment>
<gene>
    <name evidence="11" type="ORF">GSY63_15505</name>
</gene>
<proteinExistence type="inferred from homology"/>
<evidence type="ECO:0000313" key="12">
    <source>
        <dbReference type="Proteomes" id="UP000638732"/>
    </source>
</evidence>
<dbReference type="PROSITE" id="PS50263">
    <property type="entry name" value="CN_HYDROLASE"/>
    <property type="match status" value="1"/>
</dbReference>
<reference evidence="11" key="1">
    <citation type="submission" date="2020-01" db="EMBL/GenBank/DDBJ databases">
        <authorList>
            <person name="Seo Y.L."/>
        </authorList>
    </citation>
    <scope>NUCLEOTIDE SEQUENCE</scope>
    <source>
        <strain evidence="11">R11</strain>
    </source>
</reference>
<dbReference type="AlphaFoldDB" id="A0A965ZJB5"/>
<accession>A0A965ZJB5</accession>